<protein>
    <submittedName>
        <fullName evidence="3">PilZ domain-containing protein</fullName>
    </submittedName>
</protein>
<evidence type="ECO:0000256" key="1">
    <source>
        <dbReference type="SAM" id="MobiDB-lite"/>
    </source>
</evidence>
<dbReference type="Pfam" id="PF07238">
    <property type="entry name" value="PilZ"/>
    <property type="match status" value="1"/>
</dbReference>
<dbReference type="EMBL" id="REFR01000015">
    <property type="protein sequence ID" value="RMB01898.1"/>
    <property type="molecule type" value="Genomic_DNA"/>
</dbReference>
<feature type="domain" description="PilZ" evidence="2">
    <location>
        <begin position="28"/>
        <end position="108"/>
    </location>
</feature>
<keyword evidence="4" id="KW-1185">Reference proteome</keyword>
<proteinExistence type="predicted"/>
<feature type="region of interest" description="Disordered" evidence="1">
    <location>
        <begin position="1"/>
        <end position="33"/>
    </location>
</feature>
<dbReference type="RefSeq" id="WP_170163909.1">
    <property type="nucleotide sequence ID" value="NZ_REFR01000015.1"/>
</dbReference>
<evidence type="ECO:0000259" key="2">
    <source>
        <dbReference type="Pfam" id="PF07238"/>
    </source>
</evidence>
<reference evidence="3 4" key="1">
    <citation type="submission" date="2018-10" db="EMBL/GenBank/DDBJ databases">
        <title>Genomic Encyclopedia of Archaeal and Bacterial Type Strains, Phase II (KMG-II): from individual species to whole genera.</title>
        <authorList>
            <person name="Goeker M."/>
        </authorList>
    </citation>
    <scope>NUCLEOTIDE SEQUENCE [LARGE SCALE GENOMIC DNA]</scope>
    <source>
        <strain evidence="3 4">DSM 25217</strain>
    </source>
</reference>
<sequence>MAPRADNIDRAGQAFPDSPAETESGDADRRRHPRRSVLWPAVLETGRHRFDCHILNLSLSGARIRLDLPLRDGAAVTLHVPGRGEIPALVVWCGEDSLGLDFGLPPAQVRAMFRDTLETLGLT</sequence>
<gene>
    <name evidence="3" type="ORF">BXY39_3406</name>
</gene>
<dbReference type="Proteomes" id="UP000271227">
    <property type="component" value="Unassembled WGS sequence"/>
</dbReference>
<dbReference type="InParanoid" id="A0A3M0BWU7"/>
<dbReference type="InterPro" id="IPR009875">
    <property type="entry name" value="PilZ_domain"/>
</dbReference>
<evidence type="ECO:0000313" key="4">
    <source>
        <dbReference type="Proteomes" id="UP000271227"/>
    </source>
</evidence>
<dbReference type="AlphaFoldDB" id="A0A3M0BWU7"/>
<dbReference type="SUPFAM" id="SSF141371">
    <property type="entry name" value="PilZ domain-like"/>
    <property type="match status" value="1"/>
</dbReference>
<name>A0A3M0BWU7_9PROT</name>
<comment type="caution">
    <text evidence="3">The sequence shown here is derived from an EMBL/GenBank/DDBJ whole genome shotgun (WGS) entry which is preliminary data.</text>
</comment>
<organism evidence="3 4">
    <name type="scientific">Eilatimonas milleporae</name>
    <dbReference type="NCBI Taxonomy" id="911205"/>
    <lineage>
        <taxon>Bacteria</taxon>
        <taxon>Pseudomonadati</taxon>
        <taxon>Pseudomonadota</taxon>
        <taxon>Alphaproteobacteria</taxon>
        <taxon>Kordiimonadales</taxon>
        <taxon>Kordiimonadaceae</taxon>
        <taxon>Eilatimonas</taxon>
    </lineage>
</organism>
<dbReference type="GO" id="GO:0035438">
    <property type="term" value="F:cyclic-di-GMP binding"/>
    <property type="evidence" value="ECO:0007669"/>
    <property type="project" value="InterPro"/>
</dbReference>
<dbReference type="Gene3D" id="2.40.10.220">
    <property type="entry name" value="predicted glycosyltransferase like domains"/>
    <property type="match status" value="1"/>
</dbReference>
<accession>A0A3M0BWU7</accession>
<evidence type="ECO:0000313" key="3">
    <source>
        <dbReference type="EMBL" id="RMB01898.1"/>
    </source>
</evidence>